<dbReference type="InterPro" id="IPR041854">
    <property type="entry name" value="BFD-like_2Fe2S-bd_dom_sf"/>
</dbReference>
<dbReference type="FunFam" id="1.10.10.1100:FF:000002">
    <property type="entry name" value="Nitrite reductase large subunit"/>
    <property type="match status" value="1"/>
</dbReference>
<evidence type="ECO:0000256" key="1">
    <source>
        <dbReference type="ARBA" id="ARBA00001942"/>
    </source>
</evidence>
<comment type="cofactor">
    <cofactor evidence="3">
        <name>FAD</name>
        <dbReference type="ChEBI" id="CHEBI:57692"/>
    </cofactor>
</comment>
<evidence type="ECO:0000256" key="14">
    <source>
        <dbReference type="ARBA" id="ARBA00023063"/>
    </source>
</evidence>
<dbReference type="Pfam" id="PF00384">
    <property type="entry name" value="Molybdopterin"/>
    <property type="match status" value="1"/>
</dbReference>
<evidence type="ECO:0000256" key="10">
    <source>
        <dbReference type="ARBA" id="ARBA00022827"/>
    </source>
</evidence>
<dbReference type="CDD" id="cd02754">
    <property type="entry name" value="MopB_Nitrate-R-NapA-like"/>
    <property type="match status" value="1"/>
</dbReference>
<dbReference type="RefSeq" id="WP_013318654.1">
    <property type="nucleotide sequence ID" value="NC_014500.1"/>
</dbReference>
<dbReference type="InterPro" id="IPR006657">
    <property type="entry name" value="MoPterin_dinucl-bd_dom"/>
</dbReference>
<evidence type="ECO:0000313" key="18">
    <source>
        <dbReference type="Proteomes" id="UP000006859"/>
    </source>
</evidence>
<keyword evidence="6" id="KW-0500">Molybdenum</keyword>
<dbReference type="Gene3D" id="3.40.50.740">
    <property type="match status" value="1"/>
</dbReference>
<reference evidence="17 18" key="1">
    <citation type="journal article" date="2011" name="J. Bacteriol.">
        <title>Genome sequence of the plant-pathogenic bacterium Dickeya dadantii 3937.</title>
        <authorList>
            <person name="Glasner J.D."/>
            <person name="Yang C.H."/>
            <person name="Reverchon S."/>
            <person name="Hugouvieux-Cotte-Pattat N."/>
            <person name="Condemine G."/>
            <person name="Bohin J.P."/>
            <person name="Van Gijsegem F."/>
            <person name="Yang S."/>
            <person name="Franza T."/>
            <person name="Expert D."/>
            <person name="Plunkett G. III"/>
            <person name="San Francisco M.J."/>
            <person name="Charkowski A.O."/>
            <person name="Py B."/>
            <person name="Bell K."/>
            <person name="Rauscher L."/>
            <person name="Rodriguez-Palenzuela P."/>
            <person name="Toussaint A."/>
            <person name="Holeva M.C."/>
            <person name="He S.Y."/>
            <person name="Douet V."/>
            <person name="Boccara M."/>
            <person name="Blanco C."/>
            <person name="Toth I."/>
            <person name="Anderson B.D."/>
            <person name="Biehl B.S."/>
            <person name="Mau B."/>
            <person name="Flynn S.M."/>
            <person name="Barras F."/>
            <person name="Lindeberg M."/>
            <person name="Birch P.R."/>
            <person name="Tsuyumu S."/>
            <person name="Shi X."/>
            <person name="Hibbing M."/>
            <person name="Yap M.N."/>
            <person name="Carpentier M."/>
            <person name="Dassa E."/>
            <person name="Umehara M."/>
            <person name="Kim J.F."/>
            <person name="Rusch M."/>
            <person name="Soni P."/>
            <person name="Mayhew G.F."/>
            <person name="Fouts D.E."/>
            <person name="Gill S.R."/>
            <person name="Blattner F.R."/>
            <person name="Keen N.T."/>
            <person name="Perna N.T."/>
        </authorList>
    </citation>
    <scope>NUCLEOTIDE SEQUENCE [LARGE SCALE GENOMIC DNA]</scope>
    <source>
        <strain evidence="17 18">3937</strain>
    </source>
</reference>
<dbReference type="PANTHER" id="PTHR43105:SF9">
    <property type="entry name" value="NADPH-FE(3+) OXIDOREDUCTASE SUBUNIT ALPHA"/>
    <property type="match status" value="1"/>
</dbReference>
<feature type="domain" description="4Fe-4S Mo/W bis-MGD-type" evidence="16">
    <location>
        <begin position="1"/>
        <end position="57"/>
    </location>
</feature>
<keyword evidence="18" id="KW-1185">Reference proteome</keyword>
<dbReference type="InterPro" id="IPR006963">
    <property type="entry name" value="Mopterin_OxRdtase_4Fe-4S_dom"/>
</dbReference>
<dbReference type="InterPro" id="IPR050123">
    <property type="entry name" value="Prok_molybdopt-oxidoreductase"/>
</dbReference>
<keyword evidence="14" id="KW-0534">Nitrate assimilation</keyword>
<evidence type="ECO:0000256" key="9">
    <source>
        <dbReference type="ARBA" id="ARBA00022723"/>
    </source>
</evidence>
<dbReference type="Pfam" id="PF04879">
    <property type="entry name" value="Molybdop_Fe4S4"/>
    <property type="match status" value="1"/>
</dbReference>
<keyword evidence="11 17" id="KW-0560">Oxidoreductase</keyword>
<dbReference type="PROSITE" id="PS00551">
    <property type="entry name" value="MOLYBDOPTERIN_PROK_1"/>
    <property type="match status" value="1"/>
</dbReference>
<evidence type="ECO:0000256" key="11">
    <source>
        <dbReference type="ARBA" id="ARBA00023002"/>
    </source>
</evidence>
<dbReference type="OrthoDB" id="9810782at2"/>
<name>E0SKC8_DICD3</name>
<dbReference type="Proteomes" id="UP000006859">
    <property type="component" value="Chromosome"/>
</dbReference>
<keyword evidence="7" id="KW-0285">Flavoprotein</keyword>
<dbReference type="eggNOG" id="COG0243">
    <property type="taxonomic scope" value="Bacteria"/>
</dbReference>
<dbReference type="SUPFAM" id="SSF50692">
    <property type="entry name" value="ADC-like"/>
    <property type="match status" value="1"/>
</dbReference>
<keyword evidence="5" id="KW-0004">4Fe-4S</keyword>
<dbReference type="KEGG" id="ddd:Dda3937_01849"/>
<dbReference type="GO" id="GO:0051539">
    <property type="term" value="F:4 iron, 4 sulfur cluster binding"/>
    <property type="evidence" value="ECO:0007669"/>
    <property type="project" value="UniProtKB-KW"/>
</dbReference>
<dbReference type="Gene3D" id="3.40.228.10">
    <property type="entry name" value="Dimethylsulfoxide Reductase, domain 2"/>
    <property type="match status" value="1"/>
</dbReference>
<dbReference type="HOGENOM" id="CLU_000422_13_4_6"/>
<dbReference type="GO" id="GO:1990204">
    <property type="term" value="C:oxidoreductase complex"/>
    <property type="evidence" value="ECO:0007669"/>
    <property type="project" value="UniProtKB-ARBA"/>
</dbReference>
<evidence type="ECO:0000256" key="4">
    <source>
        <dbReference type="ARBA" id="ARBA00008747"/>
    </source>
</evidence>
<comment type="similarity">
    <text evidence="4">Belongs to the prokaryotic molybdopterin-containing oxidoreductase family. NasA/NapA/NarB subfamily.</text>
</comment>
<dbReference type="EC" id="1.7.99.4" evidence="17"/>
<dbReference type="InterPro" id="IPR007419">
    <property type="entry name" value="BFD-like_2Fe2S-bd_dom"/>
</dbReference>
<dbReference type="EMBL" id="CP002038">
    <property type="protein sequence ID" value="ADM99217.1"/>
    <property type="molecule type" value="Genomic_DNA"/>
</dbReference>
<dbReference type="GO" id="GO:0016020">
    <property type="term" value="C:membrane"/>
    <property type="evidence" value="ECO:0007669"/>
    <property type="project" value="TreeGrafter"/>
</dbReference>
<accession>E0SKC8</accession>
<evidence type="ECO:0000256" key="6">
    <source>
        <dbReference type="ARBA" id="ARBA00022505"/>
    </source>
</evidence>
<evidence type="ECO:0000313" key="17">
    <source>
        <dbReference type="EMBL" id="ADM99217.1"/>
    </source>
</evidence>
<evidence type="ECO:0000256" key="8">
    <source>
        <dbReference type="ARBA" id="ARBA00022714"/>
    </source>
</evidence>
<evidence type="ECO:0000256" key="15">
    <source>
        <dbReference type="ARBA" id="ARBA00034078"/>
    </source>
</evidence>
<dbReference type="Gene3D" id="2.40.40.20">
    <property type="match status" value="1"/>
</dbReference>
<dbReference type="PATRIC" id="fig|198628.6.peg.2981"/>
<dbReference type="GO" id="GO:0043546">
    <property type="term" value="F:molybdopterin cofactor binding"/>
    <property type="evidence" value="ECO:0007669"/>
    <property type="project" value="InterPro"/>
</dbReference>
<dbReference type="Gene3D" id="1.10.10.1100">
    <property type="entry name" value="BFD-like [2Fe-2S]-binding domain"/>
    <property type="match status" value="1"/>
</dbReference>
<dbReference type="Pfam" id="PF04324">
    <property type="entry name" value="Fer2_BFD"/>
    <property type="match status" value="1"/>
</dbReference>
<evidence type="ECO:0000256" key="12">
    <source>
        <dbReference type="ARBA" id="ARBA00023004"/>
    </source>
</evidence>
<dbReference type="SMART" id="SM00926">
    <property type="entry name" value="Molybdop_Fe4S4"/>
    <property type="match status" value="1"/>
</dbReference>
<gene>
    <name evidence="17" type="primary">nasA</name>
    <name evidence="17" type="ordered locus">Dda3937_01849</name>
</gene>
<dbReference type="GO" id="GO:0016491">
    <property type="term" value="F:oxidoreductase activity"/>
    <property type="evidence" value="ECO:0007669"/>
    <property type="project" value="UniProtKB-KW"/>
</dbReference>
<evidence type="ECO:0000256" key="7">
    <source>
        <dbReference type="ARBA" id="ARBA00022630"/>
    </source>
</evidence>
<dbReference type="STRING" id="198628.Dda3937_01849"/>
<evidence type="ECO:0000256" key="13">
    <source>
        <dbReference type="ARBA" id="ARBA00023014"/>
    </source>
</evidence>
<dbReference type="SUPFAM" id="SSF53706">
    <property type="entry name" value="Formate dehydrogenase/DMSO reductase, domains 1-3"/>
    <property type="match status" value="1"/>
</dbReference>
<dbReference type="InterPro" id="IPR006656">
    <property type="entry name" value="Mopterin_OxRdtase"/>
</dbReference>
<dbReference type="PANTHER" id="PTHR43105">
    <property type="entry name" value="RESPIRATORY NITRATE REDUCTASE"/>
    <property type="match status" value="1"/>
</dbReference>
<evidence type="ECO:0000259" key="16">
    <source>
        <dbReference type="PROSITE" id="PS51669"/>
    </source>
</evidence>
<dbReference type="GO" id="GO:0042128">
    <property type="term" value="P:nitrate assimilation"/>
    <property type="evidence" value="ECO:0007669"/>
    <property type="project" value="UniProtKB-KW"/>
</dbReference>
<dbReference type="PROSITE" id="PS51669">
    <property type="entry name" value="4FE4S_MOW_BIS_MGD"/>
    <property type="match status" value="1"/>
</dbReference>
<evidence type="ECO:0000256" key="5">
    <source>
        <dbReference type="ARBA" id="ARBA00022485"/>
    </source>
</evidence>
<dbReference type="InterPro" id="IPR027467">
    <property type="entry name" value="MopterinOxRdtase_cofactor_BS"/>
</dbReference>
<dbReference type="Gene3D" id="2.20.25.90">
    <property type="entry name" value="ADC-like domains"/>
    <property type="match status" value="1"/>
</dbReference>
<dbReference type="GO" id="GO:0045333">
    <property type="term" value="P:cellular respiration"/>
    <property type="evidence" value="ECO:0007669"/>
    <property type="project" value="UniProtKB-ARBA"/>
</dbReference>
<organism evidence="17 18">
    <name type="scientific">Dickeya dadantii (strain 3937)</name>
    <name type="common">Erwinia chrysanthemi (strain 3937)</name>
    <dbReference type="NCBI Taxonomy" id="198628"/>
    <lineage>
        <taxon>Bacteria</taxon>
        <taxon>Pseudomonadati</taxon>
        <taxon>Pseudomonadota</taxon>
        <taxon>Gammaproteobacteria</taxon>
        <taxon>Enterobacterales</taxon>
        <taxon>Pectobacteriaceae</taxon>
        <taxon>Dickeya</taxon>
    </lineage>
</organism>
<comment type="cofactor">
    <cofactor evidence="1">
        <name>Mo-bis(molybdopterin guanine dinucleotide)</name>
        <dbReference type="ChEBI" id="CHEBI:60539"/>
    </cofactor>
</comment>
<dbReference type="Pfam" id="PF01568">
    <property type="entry name" value="Molydop_binding"/>
    <property type="match status" value="1"/>
</dbReference>
<dbReference type="InterPro" id="IPR041957">
    <property type="entry name" value="CT_Nitrate-R-NapA-like"/>
</dbReference>
<evidence type="ECO:0000256" key="3">
    <source>
        <dbReference type="ARBA" id="ARBA00001974"/>
    </source>
</evidence>
<keyword evidence="12" id="KW-0408">Iron</keyword>
<keyword evidence="13" id="KW-0411">Iron-sulfur</keyword>
<proteinExistence type="inferred from homology"/>
<comment type="cofactor">
    <cofactor evidence="2">
        <name>[4Fe-4S] cluster</name>
        <dbReference type="ChEBI" id="CHEBI:49883"/>
    </cofactor>
</comment>
<dbReference type="CDD" id="cd02791">
    <property type="entry name" value="MopB_CT_Nitrate-R-NapA-like"/>
    <property type="match status" value="1"/>
</dbReference>
<dbReference type="GO" id="GO:0046872">
    <property type="term" value="F:metal ion binding"/>
    <property type="evidence" value="ECO:0007669"/>
    <property type="project" value="UniProtKB-KW"/>
</dbReference>
<protein>
    <submittedName>
        <fullName evidence="17">Nitrate reductase large subunit</fullName>
        <ecNumber evidence="17">1.7.99.4</ecNumber>
    </submittedName>
</protein>
<dbReference type="AlphaFoldDB" id="E0SKC8"/>
<keyword evidence="10" id="KW-0274">FAD</keyword>
<keyword evidence="8" id="KW-0001">2Fe-2S</keyword>
<evidence type="ECO:0000256" key="2">
    <source>
        <dbReference type="ARBA" id="ARBA00001966"/>
    </source>
</evidence>
<dbReference type="InterPro" id="IPR009010">
    <property type="entry name" value="Asp_de-COase-like_dom_sf"/>
</dbReference>
<sequence>MSGCRTTCPYCGVGCGVIATPQPDGRVTIEGDRQHPANLGRLCVKGSALGDTLDLQGRLLWPLVDGHRVSWDQALDRVAQSLGDIIAQHGPQAVAFYGSGQLLTEDYYVANKLMKGFIGSANMDTNSRLCMASAVVGYKRALGADAVPCSYEDIEQADLVVLVGSNTAWAHPVVYQRLVQAKQQRPHMRVVVIDPRHTATCDAAELHLPLAPGSDAGLFNGLLSWLAQRNAPVPDGLSGVEAALAAADDWTLERVAEFCQLDREDVACFYQWFADTDKVVTLYSQGINQSSSGSDKCNAIINVHLFSGRIGRVGCGPFSITGQPNAMGGREVGGLANQLAAHMVFSPQEVDRVGRFWGSDRVAPMPGLMAVDLFRAIEAGQVKAVWIMGTNPVVSMPEADRVRQALLRCPLVIVSDVMRHTDTADCAHVLLPALAWGEKDGTVTNSERRISRQRAFLPAPGEAKADWWILSQVAQRMGFGDAFDYRHPAQIFREHAALSGFENQEQRAFNISALATLSDEQWQQLTPVQWPVTANAGDGTGRLYTDGRCWHLDGKARLLAITPQLPVNPPSSAYPLVLNTGRVRDQWHTMTRTGKAPRLMRHLPEPYCDLHPQDALNAGVHDGELVRISAESGWMLARAQVQRGQQRGSIFVPMHWNRQFSAQARADSLVAAVTDPYSGQPESKQARVRIQRWPAAWFGELFVRGDVTAPDCGYWSRIAADGVSHYTIAGEQTPDRWLDWLARQYGLGLDGVDYQQAQGDGGLFHAVGWLSGQVAVALYVDVRRPALERETILAAFASPPQQTSDRLALLAGCAPQGEAPQGATICSCFAVGEQRIIDAIRQGCHSVAQLGEQLQCGTNCGSCVPELKALLQQYATPDTLRRAG</sequence>
<keyword evidence="9" id="KW-0479">Metal-binding</keyword>
<comment type="cofactor">
    <cofactor evidence="15">
        <name>[2Fe-2S] cluster</name>
        <dbReference type="ChEBI" id="CHEBI:190135"/>
    </cofactor>
</comment>
<dbReference type="GO" id="GO:0051537">
    <property type="term" value="F:2 iron, 2 sulfur cluster binding"/>
    <property type="evidence" value="ECO:0007669"/>
    <property type="project" value="UniProtKB-KW"/>
</dbReference>